<accession>A0ABW0PZK3</accession>
<evidence type="ECO:0000313" key="7">
    <source>
        <dbReference type="EMBL" id="MFC5518024.1"/>
    </source>
</evidence>
<proteinExistence type="predicted"/>
<evidence type="ECO:0000256" key="5">
    <source>
        <dbReference type="SAM" id="MobiDB-lite"/>
    </source>
</evidence>
<dbReference type="PANTHER" id="PTHR47506:SF1">
    <property type="entry name" value="HTH-TYPE TRANSCRIPTIONAL REGULATOR YJDC"/>
    <property type="match status" value="1"/>
</dbReference>
<feature type="domain" description="HTH tetR-type" evidence="6">
    <location>
        <begin position="20"/>
        <end position="80"/>
    </location>
</feature>
<name>A0ABW0PZK3_9HYPH</name>
<dbReference type="SUPFAM" id="SSF46689">
    <property type="entry name" value="Homeodomain-like"/>
    <property type="match status" value="1"/>
</dbReference>
<comment type="caution">
    <text evidence="7">The sequence shown here is derived from an EMBL/GenBank/DDBJ whole genome shotgun (WGS) entry which is preliminary data.</text>
</comment>
<dbReference type="InterPro" id="IPR001647">
    <property type="entry name" value="HTH_TetR"/>
</dbReference>
<dbReference type="Gene3D" id="1.10.357.10">
    <property type="entry name" value="Tetracycline Repressor, domain 2"/>
    <property type="match status" value="1"/>
</dbReference>
<evidence type="ECO:0000256" key="4">
    <source>
        <dbReference type="PROSITE-ProRule" id="PRU00335"/>
    </source>
</evidence>
<dbReference type="InterPro" id="IPR009057">
    <property type="entry name" value="Homeodomain-like_sf"/>
</dbReference>
<keyword evidence="8" id="KW-1185">Reference proteome</keyword>
<evidence type="ECO:0000256" key="3">
    <source>
        <dbReference type="ARBA" id="ARBA00023163"/>
    </source>
</evidence>
<feature type="region of interest" description="Disordered" evidence="5">
    <location>
        <begin position="1"/>
        <end position="22"/>
    </location>
</feature>
<reference evidence="8" key="1">
    <citation type="journal article" date="2019" name="Int. J. Syst. Evol. Microbiol.">
        <title>The Global Catalogue of Microorganisms (GCM) 10K type strain sequencing project: providing services to taxonomists for standard genome sequencing and annotation.</title>
        <authorList>
            <consortium name="The Broad Institute Genomics Platform"/>
            <consortium name="The Broad Institute Genome Sequencing Center for Infectious Disease"/>
            <person name="Wu L."/>
            <person name="Ma J."/>
        </authorList>
    </citation>
    <scope>NUCLEOTIDE SEQUENCE [LARGE SCALE GENOMIC DNA]</scope>
    <source>
        <strain evidence="8">KACC 12633</strain>
    </source>
</reference>
<dbReference type="PANTHER" id="PTHR47506">
    <property type="entry name" value="TRANSCRIPTIONAL REGULATORY PROTEIN"/>
    <property type="match status" value="1"/>
</dbReference>
<keyword evidence="3" id="KW-0804">Transcription</keyword>
<dbReference type="SUPFAM" id="SSF48498">
    <property type="entry name" value="Tetracyclin repressor-like, C-terminal domain"/>
    <property type="match status" value="1"/>
</dbReference>
<dbReference type="Pfam" id="PF00440">
    <property type="entry name" value="TetR_N"/>
    <property type="match status" value="1"/>
</dbReference>
<feature type="DNA-binding region" description="H-T-H motif" evidence="4">
    <location>
        <begin position="43"/>
        <end position="62"/>
    </location>
</feature>
<keyword evidence="2 4" id="KW-0238">DNA-binding</keyword>
<organism evidence="7 8">
    <name type="scientific">Kaistia terrae</name>
    <dbReference type="NCBI Taxonomy" id="537017"/>
    <lineage>
        <taxon>Bacteria</taxon>
        <taxon>Pseudomonadati</taxon>
        <taxon>Pseudomonadota</taxon>
        <taxon>Alphaproteobacteria</taxon>
        <taxon>Hyphomicrobiales</taxon>
        <taxon>Kaistiaceae</taxon>
        <taxon>Kaistia</taxon>
    </lineage>
</organism>
<dbReference type="PROSITE" id="PS50977">
    <property type="entry name" value="HTH_TETR_2"/>
    <property type="match status" value="1"/>
</dbReference>
<protein>
    <submittedName>
        <fullName evidence="7">TetR/AcrR family transcriptional regulator</fullName>
    </submittedName>
</protein>
<dbReference type="PRINTS" id="PR00455">
    <property type="entry name" value="HTHTETR"/>
</dbReference>
<dbReference type="InterPro" id="IPR036271">
    <property type="entry name" value="Tet_transcr_reg_TetR-rel_C_sf"/>
</dbReference>
<gene>
    <name evidence="7" type="ORF">ACFPP9_19750</name>
</gene>
<evidence type="ECO:0000313" key="8">
    <source>
        <dbReference type="Proteomes" id="UP001596150"/>
    </source>
</evidence>
<sequence>MASGSDRPAAKTGKGTDAPPRAADRIRATVRELFYRQGIRAVGIEEIVERAGVTKPSLYRNFASKDELAAAYMRDYDADFWVRFDAAIAKHPGDPRAQIIGYLSGVGERAQSADYRGCGMTNAAVEFPARDNPARLVAVENKRELRRRLTELARAMGAPEPEALGDGLYLLVEGAYASGQLFGEGGPSRSLAAAADRLITASLKG</sequence>
<evidence type="ECO:0000259" key="6">
    <source>
        <dbReference type="PROSITE" id="PS50977"/>
    </source>
</evidence>
<dbReference type="Proteomes" id="UP001596150">
    <property type="component" value="Unassembled WGS sequence"/>
</dbReference>
<dbReference type="RefSeq" id="WP_266343799.1">
    <property type="nucleotide sequence ID" value="NZ_JAPKNH010000003.1"/>
</dbReference>
<evidence type="ECO:0000256" key="1">
    <source>
        <dbReference type="ARBA" id="ARBA00023015"/>
    </source>
</evidence>
<evidence type="ECO:0000256" key="2">
    <source>
        <dbReference type="ARBA" id="ARBA00023125"/>
    </source>
</evidence>
<dbReference type="EMBL" id="JBHSML010000013">
    <property type="protein sequence ID" value="MFC5518024.1"/>
    <property type="molecule type" value="Genomic_DNA"/>
</dbReference>
<keyword evidence="1" id="KW-0805">Transcription regulation</keyword>